<evidence type="ECO:0000256" key="1">
    <source>
        <dbReference type="SAM" id="Coils"/>
    </source>
</evidence>
<dbReference type="AlphaFoldDB" id="A0AA35G821"/>
<feature type="region of interest" description="Disordered" evidence="2">
    <location>
        <begin position="55"/>
        <end position="146"/>
    </location>
</feature>
<keyword evidence="4" id="KW-1185">Reference proteome</keyword>
<sequence length="146" mass="15298">MQGSEDARSLELIENLARAKRELARELESNLRQLREVLKESERIARQLEAVLQETQAPLEPATGGKGSQSGHNRQAGGAARRAPELTGTLAQLLGPVLQGGDAGAGDGGASRQPGPARDGGGRPRRFRFPRAAGDGKGTGGQGQKK</sequence>
<proteinExistence type="predicted"/>
<keyword evidence="1" id="KW-0175">Coiled coil</keyword>
<feature type="coiled-coil region" evidence="1">
    <location>
        <begin position="10"/>
        <end position="54"/>
    </location>
</feature>
<evidence type="ECO:0000313" key="4">
    <source>
        <dbReference type="Proteomes" id="UP001163687"/>
    </source>
</evidence>
<name>A0AA35G821_9FIRM</name>
<evidence type="ECO:0000256" key="2">
    <source>
        <dbReference type="SAM" id="MobiDB-lite"/>
    </source>
</evidence>
<organism evidence="3 4">
    <name type="scientific">Caldinitratiruptor microaerophilus</name>
    <dbReference type="NCBI Taxonomy" id="671077"/>
    <lineage>
        <taxon>Bacteria</taxon>
        <taxon>Bacillati</taxon>
        <taxon>Bacillota</taxon>
        <taxon>Clostridia</taxon>
        <taxon>Eubacteriales</taxon>
        <taxon>Symbiobacteriaceae</taxon>
        <taxon>Caldinitratiruptor</taxon>
    </lineage>
</organism>
<feature type="compositionally biased region" description="Gly residues" evidence="2">
    <location>
        <begin position="135"/>
        <end position="146"/>
    </location>
</feature>
<dbReference type="KEGG" id="cmic:caldi_16200"/>
<gene>
    <name evidence="3" type="ORF">caldi_16200</name>
</gene>
<dbReference type="Proteomes" id="UP001163687">
    <property type="component" value="Chromosome"/>
</dbReference>
<dbReference type="EMBL" id="AP025628">
    <property type="protein sequence ID" value="BDG60530.1"/>
    <property type="molecule type" value="Genomic_DNA"/>
</dbReference>
<reference evidence="3" key="1">
    <citation type="submission" date="2022-03" db="EMBL/GenBank/DDBJ databases">
        <title>Complete genome sequence of Caldinitratiruptor microaerophilus.</title>
        <authorList>
            <person name="Mukaiyama R."/>
            <person name="Nishiyama T."/>
            <person name="Ueda K."/>
        </authorList>
    </citation>
    <scope>NUCLEOTIDE SEQUENCE</scope>
    <source>
        <strain evidence="3">JCM 16183</strain>
    </source>
</reference>
<dbReference type="RefSeq" id="WP_264844551.1">
    <property type="nucleotide sequence ID" value="NZ_AP025628.1"/>
</dbReference>
<evidence type="ECO:0000313" key="3">
    <source>
        <dbReference type="EMBL" id="BDG60530.1"/>
    </source>
</evidence>
<protein>
    <submittedName>
        <fullName evidence="3">Uncharacterized protein</fullName>
    </submittedName>
</protein>
<accession>A0AA35G821</accession>